<organism evidence="3 4">
    <name type="scientific">Candidatus Tanganyikabacteria bacterium</name>
    <dbReference type="NCBI Taxonomy" id="2961651"/>
    <lineage>
        <taxon>Bacteria</taxon>
        <taxon>Bacillati</taxon>
        <taxon>Candidatus Sericytochromatia</taxon>
        <taxon>Candidatus Tanganyikabacteria</taxon>
    </lineage>
</organism>
<comment type="caution">
    <text evidence="3">The sequence shown here is derived from an EMBL/GenBank/DDBJ whole genome shotgun (WGS) entry which is preliminary data.</text>
</comment>
<evidence type="ECO:0000313" key="3">
    <source>
        <dbReference type="EMBL" id="MBM3276053.1"/>
    </source>
</evidence>
<reference evidence="3 4" key="1">
    <citation type="submission" date="2019-03" db="EMBL/GenBank/DDBJ databases">
        <title>Lake Tanganyika Metagenome-Assembled Genomes (MAGs).</title>
        <authorList>
            <person name="Tran P."/>
        </authorList>
    </citation>
    <scope>NUCLEOTIDE SEQUENCE [LARGE SCALE GENOMIC DNA]</scope>
    <source>
        <strain evidence="3">K_DeepCast_65m_m2_236</strain>
    </source>
</reference>
<dbReference type="InterPro" id="IPR003331">
    <property type="entry name" value="UDP_GlcNAc_Epimerase_2_dom"/>
</dbReference>
<dbReference type="Pfam" id="PF02350">
    <property type="entry name" value="Epimerase_2"/>
    <property type="match status" value="1"/>
</dbReference>
<dbReference type="Proteomes" id="UP000703893">
    <property type="component" value="Unassembled WGS sequence"/>
</dbReference>
<feature type="non-terminal residue" evidence="3">
    <location>
        <position position="1"/>
    </location>
</feature>
<accession>A0A937X590</accession>
<dbReference type="SUPFAM" id="SSF53756">
    <property type="entry name" value="UDP-Glycosyltransferase/glycogen phosphorylase"/>
    <property type="match status" value="1"/>
</dbReference>
<evidence type="ECO:0000256" key="1">
    <source>
        <dbReference type="RuleBase" id="RU003513"/>
    </source>
</evidence>
<evidence type="ECO:0000259" key="2">
    <source>
        <dbReference type="Pfam" id="PF02350"/>
    </source>
</evidence>
<dbReference type="Gene3D" id="3.40.50.2000">
    <property type="entry name" value="Glycogen Phosphorylase B"/>
    <property type="match status" value="1"/>
</dbReference>
<feature type="domain" description="UDP-N-acetylglucosamine 2-epimerase" evidence="2">
    <location>
        <begin position="7"/>
        <end position="173"/>
    </location>
</feature>
<dbReference type="GO" id="GO:0016853">
    <property type="term" value="F:isomerase activity"/>
    <property type="evidence" value="ECO:0007669"/>
    <property type="project" value="UniProtKB-KW"/>
</dbReference>
<dbReference type="EMBL" id="VGJX01000839">
    <property type="protein sequence ID" value="MBM3276053.1"/>
    <property type="molecule type" value="Genomic_DNA"/>
</dbReference>
<dbReference type="PANTHER" id="PTHR43174">
    <property type="entry name" value="UDP-N-ACETYLGLUCOSAMINE 2-EPIMERASE"/>
    <property type="match status" value="1"/>
</dbReference>
<keyword evidence="1" id="KW-0413">Isomerase</keyword>
<proteinExistence type="inferred from homology"/>
<sequence length="189" mass="20825">QSQALTKLGVEAGRYMLVTLHRAENVDVPDRLTRFIAALHQLADDHGVPVLCSLHPRTRSQLERQGKDLAGGNVRTFEPLGLFDFVRLQQDALCVLSDSGTVQEECCIFGVPNVTIRDVTERPETLEVGSNMLSGSDPEMVKACVAAVLSQKKPWEPPPEYVVANVSDSVVRIVLGHREWAFRPSVVPN</sequence>
<evidence type="ECO:0000313" key="4">
    <source>
        <dbReference type="Proteomes" id="UP000703893"/>
    </source>
</evidence>
<dbReference type="InterPro" id="IPR029767">
    <property type="entry name" value="WecB-like"/>
</dbReference>
<dbReference type="AlphaFoldDB" id="A0A937X590"/>
<protein>
    <submittedName>
        <fullName evidence="3">UDP-N-acetylglucosamine 2-epimerase</fullName>
    </submittedName>
</protein>
<gene>
    <name evidence="3" type="ORF">FJZ00_12950</name>
</gene>
<name>A0A937X590_9BACT</name>
<comment type="similarity">
    <text evidence="1">Belongs to the UDP-N-acetylglucosamine 2-epimerase family.</text>
</comment>
<dbReference type="PANTHER" id="PTHR43174:SF1">
    <property type="entry name" value="UDP-N-ACETYLGLUCOSAMINE 2-EPIMERASE"/>
    <property type="match status" value="1"/>
</dbReference>